<dbReference type="SUPFAM" id="SSF54862">
    <property type="entry name" value="4Fe-4S ferredoxins"/>
    <property type="match status" value="1"/>
</dbReference>
<evidence type="ECO:0000313" key="11">
    <source>
        <dbReference type="Proteomes" id="UP000430146"/>
    </source>
</evidence>
<accession>A0A5S9QYM9</accession>
<dbReference type="PANTHER" id="PTHR36923">
    <property type="entry name" value="FERREDOXIN"/>
    <property type="match status" value="1"/>
</dbReference>
<evidence type="ECO:0000256" key="1">
    <source>
        <dbReference type="ARBA" id="ARBA00001927"/>
    </source>
</evidence>
<keyword evidence="7" id="KW-0003">3Fe-4S</keyword>
<evidence type="ECO:0000256" key="6">
    <source>
        <dbReference type="ARBA" id="ARBA00023014"/>
    </source>
</evidence>
<proteinExistence type="predicted"/>
<sequence length="69" mass="7606">MIRTVVDREICMGSGQCTIYAPNTFELDPEMKARVMDPYGDPPETVRCAVSACPSGALSLDSDDRQEHQ</sequence>
<dbReference type="OrthoDB" id="9803319at2"/>
<evidence type="ECO:0000256" key="5">
    <source>
        <dbReference type="ARBA" id="ARBA00023004"/>
    </source>
</evidence>
<dbReference type="PROSITE" id="PS51379">
    <property type="entry name" value="4FE4S_FER_2"/>
    <property type="match status" value="1"/>
</dbReference>
<dbReference type="InterPro" id="IPR010693">
    <property type="entry name" value="Divergent_4Fe-4S_mono-cluster"/>
</dbReference>
<keyword evidence="6 8" id="KW-0411">Iron-sulfur</keyword>
<dbReference type="InterPro" id="IPR017896">
    <property type="entry name" value="4Fe4S_Fe-S-bd"/>
</dbReference>
<organism evidence="10 11">
    <name type="scientific">Mycolicibacterium vanbaalenii</name>
    <name type="common">Mycobacterium vanbaalenii</name>
    <dbReference type="NCBI Taxonomy" id="110539"/>
    <lineage>
        <taxon>Bacteria</taxon>
        <taxon>Bacillati</taxon>
        <taxon>Actinomycetota</taxon>
        <taxon>Actinomycetes</taxon>
        <taxon>Mycobacteriales</taxon>
        <taxon>Mycobacteriaceae</taxon>
        <taxon>Mycolicibacterium</taxon>
    </lineage>
</organism>
<protein>
    <recommendedName>
        <fullName evidence="8">Ferredoxin</fullName>
    </recommendedName>
</protein>
<dbReference type="InterPro" id="IPR051269">
    <property type="entry name" value="Fe-S_cluster_ET"/>
</dbReference>
<name>A0A5S9QYM9_MYCVN</name>
<comment type="cofactor">
    <cofactor evidence="1">
        <name>[3Fe-4S] cluster</name>
        <dbReference type="ChEBI" id="CHEBI:21137"/>
    </cofactor>
</comment>
<keyword evidence="11" id="KW-1185">Reference proteome</keyword>
<dbReference type="Pfam" id="PF06902">
    <property type="entry name" value="Fer4_19"/>
    <property type="match status" value="1"/>
</dbReference>
<evidence type="ECO:0000256" key="3">
    <source>
        <dbReference type="ARBA" id="ARBA00022723"/>
    </source>
</evidence>
<evidence type="ECO:0000256" key="8">
    <source>
        <dbReference type="RuleBase" id="RU368020"/>
    </source>
</evidence>
<keyword evidence="2 8" id="KW-0813">Transport</keyword>
<reference evidence="10 11" key="1">
    <citation type="submission" date="2019-11" db="EMBL/GenBank/DDBJ databases">
        <authorList>
            <person name="Holert J."/>
        </authorList>
    </citation>
    <scope>NUCLEOTIDE SEQUENCE [LARGE SCALE GENOMIC DNA]</scope>
    <source>
        <strain evidence="10">BC8_1</strain>
    </source>
</reference>
<evidence type="ECO:0000259" key="9">
    <source>
        <dbReference type="PROSITE" id="PS51379"/>
    </source>
</evidence>
<dbReference type="GO" id="GO:0005506">
    <property type="term" value="F:iron ion binding"/>
    <property type="evidence" value="ECO:0007669"/>
    <property type="project" value="UniProtKB-UniRule"/>
</dbReference>
<keyword evidence="5 8" id="KW-0408">Iron</keyword>
<evidence type="ECO:0000256" key="4">
    <source>
        <dbReference type="ARBA" id="ARBA00022982"/>
    </source>
</evidence>
<evidence type="ECO:0000256" key="7">
    <source>
        <dbReference type="ARBA" id="ARBA00023291"/>
    </source>
</evidence>
<dbReference type="Gene3D" id="3.30.70.20">
    <property type="match status" value="1"/>
</dbReference>
<evidence type="ECO:0000256" key="2">
    <source>
        <dbReference type="ARBA" id="ARBA00022448"/>
    </source>
</evidence>
<dbReference type="EMBL" id="CACSIP010000023">
    <property type="protein sequence ID" value="CAA0124538.1"/>
    <property type="molecule type" value="Genomic_DNA"/>
</dbReference>
<dbReference type="PRINTS" id="PR00352">
    <property type="entry name" value="3FE4SFRDOXIN"/>
</dbReference>
<dbReference type="GO" id="GO:0051538">
    <property type="term" value="F:3 iron, 4 sulfur cluster binding"/>
    <property type="evidence" value="ECO:0007669"/>
    <property type="project" value="UniProtKB-KW"/>
</dbReference>
<gene>
    <name evidence="10" type="primary">fdx</name>
    <name evidence="10" type="ORF">AELLOGFF_01026</name>
</gene>
<dbReference type="GO" id="GO:0009055">
    <property type="term" value="F:electron transfer activity"/>
    <property type="evidence" value="ECO:0007669"/>
    <property type="project" value="UniProtKB-UniRule"/>
</dbReference>
<comment type="function">
    <text evidence="8">Ferredoxins are iron-sulfur proteins that transfer electrons in a wide variety of metabolic reactions.</text>
</comment>
<dbReference type="Proteomes" id="UP000430146">
    <property type="component" value="Unassembled WGS sequence"/>
</dbReference>
<dbReference type="PANTHER" id="PTHR36923:SF3">
    <property type="entry name" value="FERREDOXIN"/>
    <property type="match status" value="1"/>
</dbReference>
<dbReference type="AlphaFoldDB" id="A0A5S9QYM9"/>
<dbReference type="InterPro" id="IPR001080">
    <property type="entry name" value="3Fe4S_ferredoxin"/>
</dbReference>
<dbReference type="RefSeq" id="WP_159231731.1">
    <property type="nucleotide sequence ID" value="NZ_CACSIP010000023.1"/>
</dbReference>
<feature type="domain" description="4Fe-4S ferredoxin-type" evidence="9">
    <location>
        <begin position="2"/>
        <end position="30"/>
    </location>
</feature>
<keyword evidence="3 8" id="KW-0479">Metal-binding</keyword>
<evidence type="ECO:0000313" key="10">
    <source>
        <dbReference type="EMBL" id="CAA0124538.1"/>
    </source>
</evidence>
<keyword evidence="4 8" id="KW-0249">Electron transport</keyword>